<dbReference type="Proteomes" id="UP000271162">
    <property type="component" value="Unassembled WGS sequence"/>
</dbReference>
<dbReference type="AlphaFoldDB" id="A0A0N4XE59"/>
<gene>
    <name evidence="1" type="ORF">NBR_LOCUS812</name>
</gene>
<evidence type="ECO:0000313" key="3">
    <source>
        <dbReference type="WBParaSite" id="NBR_0000081101-mRNA-1"/>
    </source>
</evidence>
<evidence type="ECO:0000313" key="2">
    <source>
        <dbReference type="Proteomes" id="UP000271162"/>
    </source>
</evidence>
<dbReference type="EMBL" id="UYSL01000458">
    <property type="protein sequence ID" value="VDL63838.1"/>
    <property type="molecule type" value="Genomic_DNA"/>
</dbReference>
<keyword evidence="2" id="KW-1185">Reference proteome</keyword>
<protein>
    <submittedName>
        <fullName evidence="3">NADH dehydrogenase [ubiquinone] 1 alpha subcomplex subunit 9, mitochondrial</fullName>
    </submittedName>
</protein>
<accession>A0A0N4XE59</accession>
<reference evidence="3" key="1">
    <citation type="submission" date="2017-02" db="UniProtKB">
        <authorList>
            <consortium name="WormBaseParasite"/>
        </authorList>
    </citation>
    <scope>IDENTIFICATION</scope>
</reference>
<dbReference type="WBParaSite" id="NBR_0000081101-mRNA-1">
    <property type="protein sequence ID" value="NBR_0000081101-mRNA-1"/>
    <property type="gene ID" value="NBR_0000081101"/>
</dbReference>
<evidence type="ECO:0000313" key="1">
    <source>
        <dbReference type="EMBL" id="VDL63838.1"/>
    </source>
</evidence>
<name>A0A0N4XE59_NIPBR</name>
<sequence>MLRRLVFSGSACLVQSRPLLKNVANLVIRRNISDFQVTLPLGTPVVNQTLDV</sequence>
<reference evidence="1 2" key="2">
    <citation type="submission" date="2018-11" db="EMBL/GenBank/DDBJ databases">
        <authorList>
            <consortium name="Pathogen Informatics"/>
        </authorList>
    </citation>
    <scope>NUCLEOTIDE SEQUENCE [LARGE SCALE GENOMIC DNA]</scope>
</reference>
<organism evidence="3">
    <name type="scientific">Nippostrongylus brasiliensis</name>
    <name type="common">Rat hookworm</name>
    <dbReference type="NCBI Taxonomy" id="27835"/>
    <lineage>
        <taxon>Eukaryota</taxon>
        <taxon>Metazoa</taxon>
        <taxon>Ecdysozoa</taxon>
        <taxon>Nematoda</taxon>
        <taxon>Chromadorea</taxon>
        <taxon>Rhabditida</taxon>
        <taxon>Rhabditina</taxon>
        <taxon>Rhabditomorpha</taxon>
        <taxon>Strongyloidea</taxon>
        <taxon>Heligmosomidae</taxon>
        <taxon>Nippostrongylus</taxon>
    </lineage>
</organism>
<proteinExistence type="predicted"/>